<dbReference type="Proteomes" id="UP000316252">
    <property type="component" value="Unassembled WGS sequence"/>
</dbReference>
<comment type="caution">
    <text evidence="2">The sequence shown here is derived from an EMBL/GenBank/DDBJ whole genome shotgun (WGS) entry which is preliminary data.</text>
</comment>
<evidence type="ECO:0000313" key="2">
    <source>
        <dbReference type="EMBL" id="TPW77782.1"/>
    </source>
</evidence>
<dbReference type="AlphaFoldDB" id="A0A506Y6V1"/>
<feature type="transmembrane region" description="Helical" evidence="1">
    <location>
        <begin position="159"/>
        <end position="177"/>
    </location>
</feature>
<evidence type="ECO:0000256" key="1">
    <source>
        <dbReference type="SAM" id="Phobius"/>
    </source>
</evidence>
<dbReference type="EMBL" id="VHQG01000001">
    <property type="protein sequence ID" value="TPW77782.1"/>
    <property type="molecule type" value="Genomic_DNA"/>
</dbReference>
<gene>
    <name evidence="2" type="ORF">FJ657_03800</name>
</gene>
<feature type="transmembrane region" description="Helical" evidence="1">
    <location>
        <begin position="210"/>
        <end position="237"/>
    </location>
</feature>
<proteinExistence type="predicted"/>
<evidence type="ECO:0000313" key="3">
    <source>
        <dbReference type="Proteomes" id="UP000316252"/>
    </source>
</evidence>
<organism evidence="2 3">
    <name type="scientific">Schumannella soli</name>
    <dbReference type="NCBI Taxonomy" id="2590779"/>
    <lineage>
        <taxon>Bacteria</taxon>
        <taxon>Bacillati</taxon>
        <taxon>Actinomycetota</taxon>
        <taxon>Actinomycetes</taxon>
        <taxon>Micrococcales</taxon>
        <taxon>Microbacteriaceae</taxon>
        <taxon>Schumannella</taxon>
    </lineage>
</organism>
<feature type="transmembrane region" description="Helical" evidence="1">
    <location>
        <begin position="52"/>
        <end position="74"/>
    </location>
</feature>
<dbReference type="Pfam" id="PF09852">
    <property type="entry name" value="DUF2079"/>
    <property type="match status" value="1"/>
</dbReference>
<keyword evidence="3" id="KW-1185">Reference proteome</keyword>
<feature type="transmembrane region" description="Helical" evidence="1">
    <location>
        <begin position="371"/>
        <end position="393"/>
    </location>
</feature>
<feature type="transmembrane region" description="Helical" evidence="1">
    <location>
        <begin position="243"/>
        <end position="266"/>
    </location>
</feature>
<dbReference type="InterPro" id="IPR018650">
    <property type="entry name" value="STSV1_Orf64"/>
</dbReference>
<reference evidence="2 3" key="1">
    <citation type="submission" date="2019-06" db="EMBL/GenBank/DDBJ databases">
        <authorList>
            <person name="Li F."/>
        </authorList>
    </citation>
    <scope>NUCLEOTIDE SEQUENCE [LARGE SCALE GENOMIC DNA]</scope>
    <source>
        <strain evidence="2 3">10F1D-1</strain>
    </source>
</reference>
<dbReference type="OrthoDB" id="5240834at2"/>
<keyword evidence="1" id="KW-0812">Transmembrane</keyword>
<keyword evidence="1" id="KW-0472">Membrane</keyword>
<feature type="transmembrane region" description="Helical" evidence="1">
    <location>
        <begin position="126"/>
        <end position="152"/>
    </location>
</feature>
<feature type="transmembrane region" description="Helical" evidence="1">
    <location>
        <begin position="299"/>
        <end position="320"/>
    </location>
</feature>
<name>A0A506Y6V1_9MICO</name>
<accession>A0A506Y6V1</accession>
<sequence>MHQGCLVVRGATRTSPLSELRAWYRMTTSTSSSTMSPVRVGWRSGVLGRSPLLVGALITGIFAATYTVFAVHQWTRYESPSWDLGIFTQLAKAYSRWEAPIVPIKGDGFNLLGDHFHPALVLLGPIYALFPSGLTLLVVQAVCFAISAGIVASAATRSLGVIPGLCFGITLGLSWGLQTAAEAQFHEIAFAVPLLAYSCSALADSRYRAAAIAAAPLVFVKEDLGITVAAIAVLLTWRSHDRRWLYLAAWGIVWFIIAVGIVLPLVNSNGRYAYGFSEAGTDPVAALLTGLTAGPKYEVVVLLIAVTAGLALRSPIVLLTLPTLAWRFVSSNENYWGTTWHYNAVLMPIIVVAALDSAIRLTHAHGDARSRVAGGTVLFAPVVAIGLTLAFPLGQSLQPTSNAIREASAAAVLKQVTAGARVESDITLLAYLAPRSTAYWSGNTRNPVPDFYVVDRGLQLDPLGRGAVEAAEDSHPGQRFELVYDSADFQVAAHAD</sequence>
<protein>
    <submittedName>
        <fullName evidence="2">DUF2079 domain-containing protein</fullName>
    </submittedName>
</protein>
<feature type="transmembrane region" description="Helical" evidence="1">
    <location>
        <begin position="340"/>
        <end position="359"/>
    </location>
</feature>
<keyword evidence="1" id="KW-1133">Transmembrane helix</keyword>